<dbReference type="AlphaFoldDB" id="A0A2G9H7B6"/>
<protein>
    <submittedName>
        <fullName evidence="1">Uncharacterized protein</fullName>
    </submittedName>
</protein>
<gene>
    <name evidence="1" type="ORF">CDL12_13995</name>
</gene>
<organism evidence="1 2">
    <name type="scientific">Handroanthus impetiginosus</name>
    <dbReference type="NCBI Taxonomy" id="429701"/>
    <lineage>
        <taxon>Eukaryota</taxon>
        <taxon>Viridiplantae</taxon>
        <taxon>Streptophyta</taxon>
        <taxon>Embryophyta</taxon>
        <taxon>Tracheophyta</taxon>
        <taxon>Spermatophyta</taxon>
        <taxon>Magnoliopsida</taxon>
        <taxon>eudicotyledons</taxon>
        <taxon>Gunneridae</taxon>
        <taxon>Pentapetalae</taxon>
        <taxon>asterids</taxon>
        <taxon>lamiids</taxon>
        <taxon>Lamiales</taxon>
        <taxon>Bignoniaceae</taxon>
        <taxon>Crescentiina</taxon>
        <taxon>Tabebuia alliance</taxon>
        <taxon>Handroanthus</taxon>
    </lineage>
</organism>
<reference evidence="2" key="1">
    <citation type="journal article" date="2018" name="Gigascience">
        <title>Genome assembly of the Pink Ipe (Handroanthus impetiginosus, Bignoniaceae), a highly valued, ecologically keystone Neotropical timber forest tree.</title>
        <authorList>
            <person name="Silva-Junior O.B."/>
            <person name="Grattapaglia D."/>
            <person name="Novaes E."/>
            <person name="Collevatti R.G."/>
        </authorList>
    </citation>
    <scope>NUCLEOTIDE SEQUENCE [LARGE SCALE GENOMIC DNA]</scope>
    <source>
        <strain evidence="2">cv. UFG-1</strain>
    </source>
</reference>
<proteinExistence type="predicted"/>
<comment type="caution">
    <text evidence="1">The sequence shown here is derived from an EMBL/GenBank/DDBJ whole genome shotgun (WGS) entry which is preliminary data.</text>
</comment>
<evidence type="ECO:0000313" key="1">
    <source>
        <dbReference type="EMBL" id="PIN13373.1"/>
    </source>
</evidence>
<dbReference type="OrthoDB" id="1695934at2759"/>
<name>A0A2G9H7B6_9LAMI</name>
<evidence type="ECO:0000313" key="2">
    <source>
        <dbReference type="Proteomes" id="UP000231279"/>
    </source>
</evidence>
<keyword evidence="2" id="KW-1185">Reference proteome</keyword>
<sequence>MVILASPEFPLSDYGEPDCGLFLVDCTYSPPRIHLGLGGFDTSLDSIIRDKNCFDLGNSSLPYSPFSSFTISPILNIFLCSKFLHPNDKVKVQDYFKHYRNDKLCDAFTFYYRDQDNEFPINIPENCSVIQMPVKFVRELGDLFQ</sequence>
<accession>A0A2G9H7B6</accession>
<dbReference type="Proteomes" id="UP000231279">
    <property type="component" value="Unassembled WGS sequence"/>
</dbReference>
<dbReference type="EMBL" id="NKXS01002491">
    <property type="protein sequence ID" value="PIN13373.1"/>
    <property type="molecule type" value="Genomic_DNA"/>
</dbReference>